<organism evidence="6 7">
    <name type="scientific">Nocardiopsis tropica</name>
    <dbReference type="NCBI Taxonomy" id="109330"/>
    <lineage>
        <taxon>Bacteria</taxon>
        <taxon>Bacillati</taxon>
        <taxon>Actinomycetota</taxon>
        <taxon>Actinomycetes</taxon>
        <taxon>Streptosporangiales</taxon>
        <taxon>Nocardiopsidaceae</taxon>
        <taxon>Nocardiopsis</taxon>
    </lineage>
</organism>
<dbReference type="Gene3D" id="1.10.357.10">
    <property type="entry name" value="Tetracycline Repressor, domain 2"/>
    <property type="match status" value="1"/>
</dbReference>
<accession>A0ABU7KVV8</accession>
<proteinExistence type="predicted"/>
<feature type="DNA-binding region" description="H-T-H motif" evidence="4">
    <location>
        <begin position="28"/>
        <end position="47"/>
    </location>
</feature>
<dbReference type="Pfam" id="PF21597">
    <property type="entry name" value="TetR_C_43"/>
    <property type="match status" value="1"/>
</dbReference>
<comment type="caution">
    <text evidence="6">The sequence shown here is derived from an EMBL/GenBank/DDBJ whole genome shotgun (WGS) entry which is preliminary data.</text>
</comment>
<evidence type="ECO:0000259" key="5">
    <source>
        <dbReference type="PROSITE" id="PS50977"/>
    </source>
</evidence>
<sequence>MRADARRNREKVLRAAFEAFASEGLSVTVHEIARRAGVGAGTVSRHFPTKESLYGAIVLSRMERLVGAARAFAEEEAPGDALASFFAFVVDEGALDHGLGEALRGGGFDVAAAVRGTGHDVVAALGELLAAAQGAGEVRDDVDAADVKALMEGCMTRERGGTDEAARRRTVAVVLAGLRPPA</sequence>
<evidence type="ECO:0000256" key="2">
    <source>
        <dbReference type="ARBA" id="ARBA00023125"/>
    </source>
</evidence>
<dbReference type="EMBL" id="JAUUCC010000072">
    <property type="protein sequence ID" value="MEE2053445.1"/>
    <property type="molecule type" value="Genomic_DNA"/>
</dbReference>
<keyword evidence="3" id="KW-0804">Transcription</keyword>
<keyword evidence="1" id="KW-0805">Transcription regulation</keyword>
<dbReference type="Proteomes" id="UP001348641">
    <property type="component" value="Unassembled WGS sequence"/>
</dbReference>
<evidence type="ECO:0000313" key="7">
    <source>
        <dbReference type="Proteomes" id="UP001348641"/>
    </source>
</evidence>
<dbReference type="InterPro" id="IPR009057">
    <property type="entry name" value="Homeodomain-like_sf"/>
</dbReference>
<dbReference type="InterPro" id="IPR049445">
    <property type="entry name" value="TetR_SbtR-like_C"/>
</dbReference>
<evidence type="ECO:0000256" key="4">
    <source>
        <dbReference type="PROSITE-ProRule" id="PRU00335"/>
    </source>
</evidence>
<protein>
    <submittedName>
        <fullName evidence="6">Helix-turn-helix domain-containing protein</fullName>
    </submittedName>
</protein>
<dbReference type="InterPro" id="IPR023772">
    <property type="entry name" value="DNA-bd_HTH_TetR-type_CS"/>
</dbReference>
<evidence type="ECO:0000256" key="1">
    <source>
        <dbReference type="ARBA" id="ARBA00023015"/>
    </source>
</evidence>
<keyword evidence="2 4" id="KW-0238">DNA-binding</keyword>
<gene>
    <name evidence="6" type="ORF">Q8A49_23355</name>
</gene>
<dbReference type="PRINTS" id="PR00455">
    <property type="entry name" value="HTHTETR"/>
</dbReference>
<dbReference type="PANTHER" id="PTHR30055">
    <property type="entry name" value="HTH-TYPE TRANSCRIPTIONAL REGULATOR RUTR"/>
    <property type="match status" value="1"/>
</dbReference>
<dbReference type="InterPro" id="IPR001647">
    <property type="entry name" value="HTH_TetR"/>
</dbReference>
<dbReference type="PROSITE" id="PS01081">
    <property type="entry name" value="HTH_TETR_1"/>
    <property type="match status" value="1"/>
</dbReference>
<feature type="domain" description="HTH tetR-type" evidence="5">
    <location>
        <begin position="6"/>
        <end position="65"/>
    </location>
</feature>
<reference evidence="6 7" key="1">
    <citation type="submission" date="2023-07" db="EMBL/GenBank/DDBJ databases">
        <authorList>
            <person name="Girao M."/>
            <person name="Carvalho M.F."/>
        </authorList>
    </citation>
    <scope>NUCLEOTIDE SEQUENCE [LARGE SCALE GENOMIC DNA]</scope>
    <source>
        <strain evidence="6 7">66/93</strain>
    </source>
</reference>
<dbReference type="Pfam" id="PF00440">
    <property type="entry name" value="TetR_N"/>
    <property type="match status" value="1"/>
</dbReference>
<dbReference type="PROSITE" id="PS50977">
    <property type="entry name" value="HTH_TETR_2"/>
    <property type="match status" value="1"/>
</dbReference>
<name>A0ABU7KVV8_9ACTN</name>
<evidence type="ECO:0000313" key="6">
    <source>
        <dbReference type="EMBL" id="MEE2053445.1"/>
    </source>
</evidence>
<dbReference type="InterPro" id="IPR036271">
    <property type="entry name" value="Tet_transcr_reg_TetR-rel_C_sf"/>
</dbReference>
<dbReference type="InterPro" id="IPR050109">
    <property type="entry name" value="HTH-type_TetR-like_transc_reg"/>
</dbReference>
<dbReference type="PANTHER" id="PTHR30055:SF234">
    <property type="entry name" value="HTH-TYPE TRANSCRIPTIONAL REGULATOR BETI"/>
    <property type="match status" value="1"/>
</dbReference>
<dbReference type="SUPFAM" id="SSF46689">
    <property type="entry name" value="Homeodomain-like"/>
    <property type="match status" value="1"/>
</dbReference>
<dbReference type="SUPFAM" id="SSF48498">
    <property type="entry name" value="Tetracyclin repressor-like, C-terminal domain"/>
    <property type="match status" value="1"/>
</dbReference>
<evidence type="ECO:0000256" key="3">
    <source>
        <dbReference type="ARBA" id="ARBA00023163"/>
    </source>
</evidence>
<dbReference type="RefSeq" id="WP_330160397.1">
    <property type="nucleotide sequence ID" value="NZ_BAAAJA010000045.1"/>
</dbReference>